<dbReference type="InterPro" id="IPR029063">
    <property type="entry name" value="SAM-dependent_MTases_sf"/>
</dbReference>
<dbReference type="Gene3D" id="3.40.50.150">
    <property type="entry name" value="Vaccinia Virus protein VP39"/>
    <property type="match status" value="1"/>
</dbReference>
<proteinExistence type="predicted"/>
<dbReference type="KEGG" id="apra:G3A50_22160"/>
<sequence>MAKLTKAQTKAHKEAEAILTKDRLSDDERAFVFDNWHEGATHNNGTAGAFFTPDGLAGDCAIDAVAGRVIDLCAGIGALASNVVALGSSRSAVREMVCVEINPRYAEIGRKLVPEARWIVADVMDWRNWWKTDLEAEMFDSAISNPPFGKVRRNGNGPRYQGPEFEFHVIDIASQLADRGTFIIPQMSSSFVYSGAQFYDRRKEGRGLDFERLTGLHMECGIGVDTTFYRDCWKDVSPLCEIVTIDFEDARECMSTAAEPAAPSFHIPARPAQQLALF</sequence>
<dbReference type="Proteomes" id="UP000464751">
    <property type="component" value="Plasmid pLGM"/>
</dbReference>
<evidence type="ECO:0000313" key="1">
    <source>
        <dbReference type="EMBL" id="QIB36524.1"/>
    </source>
</evidence>
<gene>
    <name evidence="1" type="ORF">G3A50_22160</name>
</gene>
<dbReference type="PROSITE" id="PS00092">
    <property type="entry name" value="N6_MTASE"/>
    <property type="match status" value="1"/>
</dbReference>
<accession>A0A6P1YYB5</accession>
<dbReference type="RefSeq" id="WP_163078300.1">
    <property type="nucleotide sequence ID" value="NZ_CP048631.1"/>
</dbReference>
<geneLocation type="plasmid" evidence="2">
    <name>plgm</name>
</geneLocation>
<dbReference type="InterPro" id="IPR002052">
    <property type="entry name" value="DNA_methylase_N6_adenine_CS"/>
</dbReference>
<keyword evidence="1" id="KW-0489">Methyltransferase</keyword>
<evidence type="ECO:0000313" key="2">
    <source>
        <dbReference type="Proteomes" id="UP000464751"/>
    </source>
</evidence>
<dbReference type="AlphaFoldDB" id="A0A6P1YYB5"/>
<dbReference type="SUPFAM" id="SSF53335">
    <property type="entry name" value="S-adenosyl-L-methionine-dependent methyltransferases"/>
    <property type="match status" value="1"/>
</dbReference>
<dbReference type="GO" id="GO:0008168">
    <property type="term" value="F:methyltransferase activity"/>
    <property type="evidence" value="ECO:0007669"/>
    <property type="project" value="UniProtKB-KW"/>
</dbReference>
<keyword evidence="2" id="KW-1185">Reference proteome</keyword>
<dbReference type="CDD" id="cd02440">
    <property type="entry name" value="AdoMet_MTases"/>
    <property type="match status" value="1"/>
</dbReference>
<dbReference type="GO" id="GO:0032259">
    <property type="term" value="P:methylation"/>
    <property type="evidence" value="ECO:0007669"/>
    <property type="project" value="UniProtKB-KW"/>
</dbReference>
<keyword evidence="1" id="KW-0808">Transferase</keyword>
<dbReference type="EMBL" id="CP048631">
    <property type="protein sequence ID" value="QIB36524.1"/>
    <property type="molecule type" value="Genomic_DNA"/>
</dbReference>
<name>A0A6P1YYB5_9HYPH</name>
<organism evidence="1 2">
    <name type="scientific">Ancylobacter pratisalsi</name>
    <dbReference type="NCBI Taxonomy" id="1745854"/>
    <lineage>
        <taxon>Bacteria</taxon>
        <taxon>Pseudomonadati</taxon>
        <taxon>Pseudomonadota</taxon>
        <taxon>Alphaproteobacteria</taxon>
        <taxon>Hyphomicrobiales</taxon>
        <taxon>Xanthobacteraceae</taxon>
        <taxon>Ancylobacter</taxon>
    </lineage>
</organism>
<protein>
    <submittedName>
        <fullName evidence="1">Methyltransferase</fullName>
    </submittedName>
</protein>
<reference evidence="1 2" key="1">
    <citation type="submission" date="2020-02" db="EMBL/GenBank/DDBJ databases">
        <authorList>
            <person name="Li G."/>
        </authorList>
    </citation>
    <scope>NUCLEOTIDE SEQUENCE [LARGE SCALE GENOMIC DNA]</scope>
    <source>
        <strain evidence="1 2">DSM 102029</strain>
        <plasmid evidence="2">plgm</plasmid>
    </source>
</reference>
<keyword evidence="1" id="KW-0614">Plasmid</keyword>
<dbReference type="GO" id="GO:0003676">
    <property type="term" value="F:nucleic acid binding"/>
    <property type="evidence" value="ECO:0007669"/>
    <property type="project" value="InterPro"/>
</dbReference>